<dbReference type="SUPFAM" id="SSF53098">
    <property type="entry name" value="Ribonuclease H-like"/>
    <property type="match status" value="1"/>
</dbReference>
<evidence type="ECO:0000259" key="1">
    <source>
        <dbReference type="PROSITE" id="PS50994"/>
    </source>
</evidence>
<dbReference type="PANTHER" id="PTHR47331">
    <property type="entry name" value="PHD-TYPE DOMAIN-CONTAINING PROTEIN"/>
    <property type="match status" value="1"/>
</dbReference>
<reference evidence="3" key="1">
    <citation type="submission" date="2025-08" db="UniProtKB">
        <authorList>
            <consortium name="RefSeq"/>
        </authorList>
    </citation>
    <scope>IDENTIFICATION</scope>
</reference>
<dbReference type="PROSITE" id="PS50994">
    <property type="entry name" value="INTEGRASE"/>
    <property type="match status" value="1"/>
</dbReference>
<dbReference type="RefSeq" id="XP_070855404.1">
    <property type="nucleotide sequence ID" value="XM_070999303.1"/>
</dbReference>
<gene>
    <name evidence="3" type="primary">LOC139355024</name>
</gene>
<dbReference type="Gene3D" id="3.30.420.10">
    <property type="entry name" value="Ribonuclease H-like superfamily/Ribonuclease H"/>
    <property type="match status" value="1"/>
</dbReference>
<dbReference type="Pfam" id="PF18701">
    <property type="entry name" value="DUF5641"/>
    <property type="match status" value="1"/>
</dbReference>
<organism evidence="2 3">
    <name type="scientific">Drosophila suzukii</name>
    <name type="common">Spotted-wing drosophila fruit fly</name>
    <dbReference type="NCBI Taxonomy" id="28584"/>
    <lineage>
        <taxon>Eukaryota</taxon>
        <taxon>Metazoa</taxon>
        <taxon>Ecdysozoa</taxon>
        <taxon>Arthropoda</taxon>
        <taxon>Hexapoda</taxon>
        <taxon>Insecta</taxon>
        <taxon>Pterygota</taxon>
        <taxon>Neoptera</taxon>
        <taxon>Endopterygota</taxon>
        <taxon>Diptera</taxon>
        <taxon>Brachycera</taxon>
        <taxon>Muscomorpha</taxon>
        <taxon>Ephydroidea</taxon>
        <taxon>Drosophilidae</taxon>
        <taxon>Drosophila</taxon>
        <taxon>Sophophora</taxon>
    </lineage>
</organism>
<proteinExistence type="predicted"/>
<keyword evidence="2" id="KW-1185">Reference proteome</keyword>
<dbReference type="InterPro" id="IPR012337">
    <property type="entry name" value="RNaseH-like_sf"/>
</dbReference>
<name>A0ABM4TZK3_DROSZ</name>
<dbReference type="Proteomes" id="UP001652628">
    <property type="component" value="Unplaced"/>
</dbReference>
<dbReference type="GeneID" id="139355024"/>
<dbReference type="InterPro" id="IPR040676">
    <property type="entry name" value="DUF5641"/>
</dbReference>
<accession>A0ABM4TZK3</accession>
<sequence length="459" mass="52637">MIRRAQTTLIRYAQVSEFRKEISLLSKDDDQLLRIRGRAENLCPQQQIVLPYGHYVTRLIVNWYHRQMHHTMHEACINRIRGIYYIPCLRVLYKSARRACQRCRNDNASPKPPLMAQLPIARVAAYQRPFTYVGIDYFGPILVTVGRRKEKRWGVIFTCLTVRAVHLEIAHSLDASSCIMCIRNFFNRRGTPREIFTDNGTNFKASEKVICEELPRVDFDEVYRSFDTIKWSFNPPAAPHMGGAWERLIGSIKRVLSAICPAMKPLTFVSLDTNDDEAITPNHLLLGSVSGYKPIFDNNLSVRCMWQSTQLFADHFWKRWVREYVPDLARRGKWYAKQPPLTIGSVVLIVDENLPRNTWPKGIVTDVVLAKDQQVRSATIKTAHGILRRPVTKLAVLNVGKIEGNPDAGEPSLPGGECRRRNLFQSADEWLELYRSTQALSALVGYASTYFARAYSVQH</sequence>
<evidence type="ECO:0000313" key="3">
    <source>
        <dbReference type="RefSeq" id="XP_070855404.1"/>
    </source>
</evidence>
<evidence type="ECO:0000313" key="2">
    <source>
        <dbReference type="Proteomes" id="UP001652628"/>
    </source>
</evidence>
<dbReference type="InterPro" id="IPR001584">
    <property type="entry name" value="Integrase_cat-core"/>
</dbReference>
<protein>
    <recommendedName>
        <fullName evidence="1">Integrase catalytic domain-containing protein</fullName>
    </recommendedName>
</protein>
<dbReference type="InterPro" id="IPR036397">
    <property type="entry name" value="RNaseH_sf"/>
</dbReference>
<feature type="domain" description="Integrase catalytic" evidence="1">
    <location>
        <begin position="125"/>
        <end position="302"/>
    </location>
</feature>